<gene>
    <name evidence="3" type="ORF">BAU07_02230</name>
</gene>
<dbReference type="KEGG" id="bfz:BAU07_02230"/>
<evidence type="ECO:0000256" key="1">
    <source>
        <dbReference type="SAM" id="MobiDB-lite"/>
    </source>
</evidence>
<reference evidence="3 4" key="1">
    <citation type="submission" date="2016-06" db="EMBL/GenBank/DDBJ databases">
        <title>Complete genome sequences of Bordetella bronchialis and Bordetella flabilis.</title>
        <authorList>
            <person name="LiPuma J.J."/>
            <person name="Spilker T."/>
        </authorList>
    </citation>
    <scope>NUCLEOTIDE SEQUENCE [LARGE SCALE GENOMIC DNA]</scope>
    <source>
        <strain evidence="3 4">AU10664</strain>
    </source>
</reference>
<feature type="region of interest" description="Disordered" evidence="1">
    <location>
        <begin position="117"/>
        <end position="139"/>
    </location>
</feature>
<dbReference type="InterPro" id="IPR000120">
    <property type="entry name" value="Amidase"/>
</dbReference>
<organism evidence="3 4">
    <name type="scientific">Bordetella flabilis</name>
    <dbReference type="NCBI Taxonomy" id="463014"/>
    <lineage>
        <taxon>Bacteria</taxon>
        <taxon>Pseudomonadati</taxon>
        <taxon>Pseudomonadota</taxon>
        <taxon>Betaproteobacteria</taxon>
        <taxon>Burkholderiales</taxon>
        <taxon>Alcaligenaceae</taxon>
        <taxon>Bordetella</taxon>
    </lineage>
</organism>
<dbReference type="EMBL" id="CP016172">
    <property type="protein sequence ID" value="ANN76095.1"/>
    <property type="molecule type" value="Genomic_DNA"/>
</dbReference>
<dbReference type="Gene3D" id="3.90.1300.10">
    <property type="entry name" value="Amidase signature (AS) domain"/>
    <property type="match status" value="1"/>
</dbReference>
<feature type="domain" description="Amidase" evidence="2">
    <location>
        <begin position="48"/>
        <end position="403"/>
    </location>
</feature>
<evidence type="ECO:0000313" key="3">
    <source>
        <dbReference type="EMBL" id="ANN76095.1"/>
    </source>
</evidence>
<dbReference type="InterPro" id="IPR036928">
    <property type="entry name" value="AS_sf"/>
</dbReference>
<dbReference type="GO" id="GO:0003824">
    <property type="term" value="F:catalytic activity"/>
    <property type="evidence" value="ECO:0007669"/>
    <property type="project" value="InterPro"/>
</dbReference>
<feature type="compositionally biased region" description="Low complexity" evidence="1">
    <location>
        <begin position="130"/>
        <end position="139"/>
    </location>
</feature>
<dbReference type="PANTHER" id="PTHR11895:SF176">
    <property type="entry name" value="AMIDASE AMID-RELATED"/>
    <property type="match status" value="1"/>
</dbReference>
<evidence type="ECO:0000259" key="2">
    <source>
        <dbReference type="Pfam" id="PF01425"/>
    </source>
</evidence>
<dbReference type="RefSeq" id="WP_066653504.1">
    <property type="nucleotide sequence ID" value="NZ_CBCSCL010000023.1"/>
</dbReference>
<accession>A0A193G8D9</accession>
<feature type="compositionally biased region" description="Polar residues" evidence="1">
    <location>
        <begin position="1"/>
        <end position="10"/>
    </location>
</feature>
<proteinExistence type="predicted"/>
<name>A0A193G8D9_9BORD</name>
<sequence length="416" mass="43716">MTHTAASSPESLPRTPLFADRDPGDVLREIATRDADIQAWAWLPEAAPEASVRRPGVLAGVAFGVKDIIDVAGMPTRCGALAMDAEPRAFDSACVAQLRGAGAIPLGKTVTAEFAFTTPGPTRNPHRPTHTPGGSSSGSAAAVAAGMVELALGTQTGGSMIRPAAYCGVVGYKPTFGRIHRMGMHVLCDSLDTIGWYTRTIPQALAVASVLMPDPSAPALSNRAPKVAVLPCASLGALTGGASAAMAQCVHALQAQGATLVFPSVDADIDELNALHGCIMRYELARGMMSVVRARGQLVSEPLRQAVEAGLSIDHGSHVRMQARRQALARKWEDLFGDIDFIVAPSAPGEAPHGLRSTGSSVFNRLWSLLGWPCLHLPVAVGDQGLPVGVQWVARPDMDWALLRWADALRVAGPFR</sequence>
<keyword evidence="4" id="KW-1185">Reference proteome</keyword>
<dbReference type="SUPFAM" id="SSF75304">
    <property type="entry name" value="Amidase signature (AS) enzymes"/>
    <property type="match status" value="1"/>
</dbReference>
<dbReference type="PANTHER" id="PTHR11895">
    <property type="entry name" value="TRANSAMIDASE"/>
    <property type="match status" value="1"/>
</dbReference>
<dbReference type="InterPro" id="IPR023631">
    <property type="entry name" value="Amidase_dom"/>
</dbReference>
<dbReference type="STRING" id="463014.BAU07_02230"/>
<dbReference type="Pfam" id="PF01425">
    <property type="entry name" value="Amidase"/>
    <property type="match status" value="1"/>
</dbReference>
<dbReference type="OrthoDB" id="8641877at2"/>
<feature type="region of interest" description="Disordered" evidence="1">
    <location>
        <begin position="1"/>
        <end position="20"/>
    </location>
</feature>
<protein>
    <recommendedName>
        <fullName evidence="2">Amidase domain-containing protein</fullName>
    </recommendedName>
</protein>
<evidence type="ECO:0000313" key="4">
    <source>
        <dbReference type="Proteomes" id="UP000091926"/>
    </source>
</evidence>
<dbReference type="AlphaFoldDB" id="A0A193G8D9"/>
<dbReference type="Proteomes" id="UP000091926">
    <property type="component" value="Chromosome"/>
</dbReference>